<evidence type="ECO:0000313" key="2">
    <source>
        <dbReference type="EMBL" id="QFT27352.1"/>
    </source>
</evidence>
<sequence length="99" mass="11802">MNKRYTQWVDSMNMNLNAYLFCRIFFPSLIGIYALYAFMFVFLTMYNFAGGLDGYQLFYLCVLSLNFLLKPHCRYQSHKAVTCLLVFTLWREVIHKSLI</sequence>
<dbReference type="EMBL" id="CP045350">
    <property type="protein sequence ID" value="QFT27352.1"/>
    <property type="molecule type" value="Genomic_DNA"/>
</dbReference>
<feature type="transmembrane region" description="Helical" evidence="1">
    <location>
        <begin position="52"/>
        <end position="69"/>
    </location>
</feature>
<protein>
    <submittedName>
        <fullName evidence="2">Uncharacterized protein</fullName>
    </submittedName>
</protein>
<dbReference type="KEGG" id="vaq:FIV01_13155"/>
<proteinExistence type="predicted"/>
<keyword evidence="3" id="KW-1185">Reference proteome</keyword>
<keyword evidence="1" id="KW-0472">Membrane</keyword>
<dbReference type="Proteomes" id="UP000326936">
    <property type="component" value="Chromosome"/>
</dbReference>
<keyword evidence="1" id="KW-1133">Transmembrane helix</keyword>
<gene>
    <name evidence="2" type="ORF">FIV01_13155</name>
</gene>
<feature type="transmembrane region" description="Helical" evidence="1">
    <location>
        <begin position="20"/>
        <end position="46"/>
    </location>
</feature>
<name>A0A5P9CNY1_9VIBR</name>
<organism evidence="2 3">
    <name type="scientific">Vibrio aquimaris</name>
    <dbReference type="NCBI Taxonomy" id="2587862"/>
    <lineage>
        <taxon>Bacteria</taxon>
        <taxon>Pseudomonadati</taxon>
        <taxon>Pseudomonadota</taxon>
        <taxon>Gammaproteobacteria</taxon>
        <taxon>Vibrionales</taxon>
        <taxon>Vibrionaceae</taxon>
        <taxon>Vibrio</taxon>
    </lineage>
</organism>
<dbReference type="AlphaFoldDB" id="A0A5P9CNY1"/>
<reference evidence="2 3" key="1">
    <citation type="submission" date="2019-10" db="EMBL/GenBank/DDBJ databases">
        <title>Complete genome sequence of Vibrio sp. strain THAF100, isolated from non-filtered water from the water column of tank 6 of a marine aquarium containing stony-coral fragments. Water maintained at 26 degree C.</title>
        <authorList>
            <person name="Ruckert C."/>
            <person name="Franco A."/>
            <person name="Kalinowski J."/>
            <person name="Glaeser S."/>
        </authorList>
    </citation>
    <scope>NUCLEOTIDE SEQUENCE [LARGE SCALE GENOMIC DNA]</scope>
    <source>
        <strain evidence="2 3">THAF100</strain>
    </source>
</reference>
<evidence type="ECO:0000313" key="3">
    <source>
        <dbReference type="Proteomes" id="UP000326936"/>
    </source>
</evidence>
<accession>A0A5P9CNY1</accession>
<keyword evidence="1" id="KW-0812">Transmembrane</keyword>
<evidence type="ECO:0000256" key="1">
    <source>
        <dbReference type="SAM" id="Phobius"/>
    </source>
</evidence>